<organism evidence="2 3">
    <name type="scientific">Elizabethkingia anophelis</name>
    <dbReference type="NCBI Taxonomy" id="1117645"/>
    <lineage>
        <taxon>Bacteria</taxon>
        <taxon>Pseudomonadati</taxon>
        <taxon>Bacteroidota</taxon>
        <taxon>Flavobacteriia</taxon>
        <taxon>Flavobacteriales</taxon>
        <taxon>Weeksellaceae</taxon>
        <taxon>Elizabethkingia</taxon>
    </lineage>
</organism>
<dbReference type="EMBL" id="UFYD01000001">
    <property type="protein sequence ID" value="STD12779.1"/>
    <property type="molecule type" value="Genomic_DNA"/>
</dbReference>
<dbReference type="Proteomes" id="UP000254876">
    <property type="component" value="Unassembled WGS sequence"/>
</dbReference>
<gene>
    <name evidence="2" type="ORF">NCTC10588_03651</name>
</gene>
<feature type="transmembrane region" description="Helical" evidence="1">
    <location>
        <begin position="99"/>
        <end position="119"/>
    </location>
</feature>
<keyword evidence="1" id="KW-0472">Membrane</keyword>
<feature type="transmembrane region" description="Helical" evidence="1">
    <location>
        <begin position="44"/>
        <end position="63"/>
    </location>
</feature>
<feature type="transmembrane region" description="Helical" evidence="1">
    <location>
        <begin position="156"/>
        <end position="180"/>
    </location>
</feature>
<comment type="caution">
    <text evidence="2">The sequence shown here is derived from an EMBL/GenBank/DDBJ whole genome shotgun (WGS) entry which is preliminary data.</text>
</comment>
<name>A0A7Z7LZ18_9FLAO</name>
<evidence type="ECO:0000256" key="1">
    <source>
        <dbReference type="SAM" id="Phobius"/>
    </source>
</evidence>
<keyword evidence="1" id="KW-0812">Transmembrane</keyword>
<dbReference type="AlphaFoldDB" id="A0A7Z7LZ18"/>
<proteinExistence type="predicted"/>
<evidence type="ECO:0000313" key="3">
    <source>
        <dbReference type="Proteomes" id="UP000254876"/>
    </source>
</evidence>
<sequence length="209" mass="24159">MTFNLSYYPFKTATRNWCFLFVTGILSFVAGLYLLIIPLEICRILFPIFQLVLITIGLSGIIFTAKDQKTIRSIVIYLCYIVTIFITIYYLPFHPNKTINYSTGLTSLYCHIIFLSLAFRLKRHKRLRINTINIIMSFTGIIFSLLLIAYPLSENLYIKIILVLCYILYGISSFFISLGLKQINKFNTVYNLGTSKSNNPKNISENERP</sequence>
<feature type="transmembrane region" description="Helical" evidence="1">
    <location>
        <begin position="17"/>
        <end position="38"/>
    </location>
</feature>
<feature type="transmembrane region" description="Helical" evidence="1">
    <location>
        <begin position="131"/>
        <end position="150"/>
    </location>
</feature>
<reference evidence="2 3" key="1">
    <citation type="submission" date="2018-06" db="EMBL/GenBank/DDBJ databases">
        <authorList>
            <consortium name="Pathogen Informatics"/>
            <person name="Doyle S."/>
        </authorList>
    </citation>
    <scope>NUCLEOTIDE SEQUENCE [LARGE SCALE GENOMIC DNA]</scope>
    <source>
        <strain evidence="2 3">NCTC10588</strain>
    </source>
</reference>
<evidence type="ECO:0000313" key="2">
    <source>
        <dbReference type="EMBL" id="STD12779.1"/>
    </source>
</evidence>
<protein>
    <submittedName>
        <fullName evidence="2">Uncharacterized conserved protein</fullName>
    </submittedName>
</protein>
<accession>A0A7Z7LZ18</accession>
<feature type="transmembrane region" description="Helical" evidence="1">
    <location>
        <begin position="75"/>
        <end position="93"/>
    </location>
</feature>
<keyword evidence="1" id="KW-1133">Transmembrane helix</keyword>